<accession>Q2Z0D9</accession>
<dbReference type="InterPro" id="IPR026444">
    <property type="entry name" value="Secre_tail"/>
</dbReference>
<dbReference type="InterPro" id="IPR028994">
    <property type="entry name" value="Integrin_alpha_N"/>
</dbReference>
<evidence type="ECO:0000256" key="2">
    <source>
        <dbReference type="SAM" id="SignalP"/>
    </source>
</evidence>
<dbReference type="NCBIfam" id="TIGR04183">
    <property type="entry name" value="Por_Secre_tail"/>
    <property type="match status" value="1"/>
</dbReference>
<sequence length="1063" mass="112504">MTRTRSLGLSAAIALAVAAAVALATPSFGAERLMCSKGEPPAGSAVPGAPKIFADEVPEVGAVELAASRGRTRDGRTTIRLLALRVAFLPDSDSRSTGNGSFDLSEWDGATFDGPPHDREYFELHMTALANYYGSVSYDNLAIEFDVFPEAPESAYVLPHDMGYYHDYSEAQVWYVSQVEAFTRDAFAAADTTDSIDFSQYDGYVLFHAGADWQSDINLDSPFDLPSAHIMLGEPILVNGGATEVWGAAIMPETSSQDGLAMVLNGTLAHEVGHILGLPDLYNTSNFFPAIGQWGIMDSGGSIGMSTPWGWAYGLIPTSPCAWSKEYMGWIDPVVLLDDTENVRVTATELHRPGFKLFKIPVTSDEYYLIENRLDDLGDDLTVAIEQERGVVLGPVDPDCTDPICPVNHEYDFLLPGPGMLIYHIDDTRVQPGLMPYDTVNSDRHRLGVAVEEADGIMDLGNILSFYWSGSRYDPFFAENNPTFSWDTYPATDTNMGGKTYLTIDNISGPGEYMTMDVSFDRWKDGWPVDLSKSLGTMTPRVADIDGDGDGEVIVASRDGEVYAWHHDGTPIVPMCGVFGRFAAVPGGITRSPSAADIDGDGDAEVIVASAAGSLYVWDGTDEDADGYADLHSAGFPVALDGPASSTPVVSDFDEAPGLEIAVASAGGDLTIVDGDGSHLGSSPYSFGHLVLEDVCLAAGDLDGDGFSEIVTTTTNRGWVAALNADGSSVGGWPVLVDSWEQETVNVAVGDIDRAPGGSPEVVAVGSGGVVHVWDGSGRELPGWPVDLRRGVDARPSLGDLDGDGYLEIVIPSGTSTVEGLRANGTRVENWPLAAAGGDSTRPIGASALIGDVDGDGALNVLTAGAGGSMFLHDAVSGRPVPGWPYSSDPSLGTPWAGDIDNDGELDVLFAGSSGRVLLMGLPYGHEAGAMVWSTEGGDASGAGAYPDSAMEGTPVATGVLLSPSRTYCYPNPAERSDMTIRVYLEEAAAIDVEIFDVAGEVVARFEREGVLTVNEIEWSTSGVASGLYMVRVAASKPVEGYEAQYIGQTLSESKTMKVAVIR</sequence>
<dbReference type="Pfam" id="PF13517">
    <property type="entry name" value="FG-GAP_3"/>
    <property type="match status" value="1"/>
</dbReference>
<name>Q2Z0D9_9BACT</name>
<evidence type="ECO:0000256" key="1">
    <source>
        <dbReference type="ARBA" id="ARBA00022729"/>
    </source>
</evidence>
<dbReference type="PANTHER" id="PTHR41775:SF1">
    <property type="entry name" value="PEPTIDASE M6-LIKE DOMAIN-CONTAINING PROTEIN"/>
    <property type="match status" value="1"/>
</dbReference>
<dbReference type="SUPFAM" id="SSF55486">
    <property type="entry name" value="Metalloproteases ('zincins'), catalytic domain"/>
    <property type="match status" value="1"/>
</dbReference>
<feature type="domain" description="Secretion system C-terminal sorting" evidence="3">
    <location>
        <begin position="970"/>
        <end position="1036"/>
    </location>
</feature>
<proteinExistence type="predicted"/>
<dbReference type="Pfam" id="PF18962">
    <property type="entry name" value="Por_Secre_tail"/>
    <property type="match status" value="1"/>
</dbReference>
<dbReference type="InterPro" id="IPR013517">
    <property type="entry name" value="FG-GAP"/>
</dbReference>
<dbReference type="AlphaFoldDB" id="Q2Z0D9"/>
<feature type="chain" id="PRO_5004219166" description="Secretion system C-terminal sorting domain-containing protein" evidence="2">
    <location>
        <begin position="25"/>
        <end position="1063"/>
    </location>
</feature>
<evidence type="ECO:0000313" key="4">
    <source>
        <dbReference type="EMBL" id="CAI78461.1"/>
    </source>
</evidence>
<keyword evidence="1 2" id="KW-0732">Signal</keyword>
<organism evidence="4">
    <name type="scientific">uncultured Latescibacterota bacterium</name>
    <dbReference type="NCBI Taxonomy" id="199737"/>
    <lineage>
        <taxon>Bacteria</taxon>
        <taxon>Pseudomonadati</taxon>
        <taxon>Candidatus Latescibacterota</taxon>
        <taxon>environmental samples</taxon>
    </lineage>
</organism>
<reference evidence="4" key="1">
    <citation type="journal article" date="2005" name="Environ. Microbiol.">
        <title>Lateral gene transfer and phylogenetic assignment of environmental fosmid clones.</title>
        <authorList>
            <person name="Nesbo C.L."/>
            <person name="Boucher Y."/>
            <person name="Dlutek M."/>
            <person name="Doolittle F.W."/>
        </authorList>
    </citation>
    <scope>NUCLEOTIDE SEQUENCE</scope>
</reference>
<dbReference type="SUPFAM" id="SSF69318">
    <property type="entry name" value="Integrin alpha N-terminal domain"/>
    <property type="match status" value="2"/>
</dbReference>
<dbReference type="PANTHER" id="PTHR41775">
    <property type="entry name" value="SECRETED PROTEIN-RELATED"/>
    <property type="match status" value="1"/>
</dbReference>
<dbReference type="EMBL" id="AJ937760">
    <property type="protein sequence ID" value="CAI78461.1"/>
    <property type="molecule type" value="Genomic_DNA"/>
</dbReference>
<evidence type="ECO:0000259" key="3">
    <source>
        <dbReference type="Pfam" id="PF18962"/>
    </source>
</evidence>
<protein>
    <recommendedName>
        <fullName evidence="3">Secretion system C-terminal sorting domain-containing protein</fullName>
    </recommendedName>
</protein>
<feature type="signal peptide" evidence="2">
    <location>
        <begin position="1"/>
        <end position="24"/>
    </location>
</feature>